<proteinExistence type="predicted"/>
<organism evidence="1 2">
    <name type="scientific">Candidatus Sungbacteria bacterium RIFCSPHIGHO2_02_FULL_51_29</name>
    <dbReference type="NCBI Taxonomy" id="1802273"/>
    <lineage>
        <taxon>Bacteria</taxon>
        <taxon>Candidatus Sungiibacteriota</taxon>
    </lineage>
</organism>
<gene>
    <name evidence="1" type="ORF">A3C16_04750</name>
</gene>
<evidence type="ECO:0000313" key="2">
    <source>
        <dbReference type="Proteomes" id="UP000177811"/>
    </source>
</evidence>
<name>A0A1G2KRX3_9BACT</name>
<evidence type="ECO:0000313" key="1">
    <source>
        <dbReference type="EMBL" id="OHA02093.1"/>
    </source>
</evidence>
<protein>
    <submittedName>
        <fullName evidence="1">Uncharacterized protein</fullName>
    </submittedName>
</protein>
<comment type="caution">
    <text evidence="1">The sequence shown here is derived from an EMBL/GenBank/DDBJ whole genome shotgun (WGS) entry which is preliminary data.</text>
</comment>
<accession>A0A1G2KRX3</accession>
<reference evidence="1 2" key="1">
    <citation type="journal article" date="2016" name="Nat. Commun.">
        <title>Thousands of microbial genomes shed light on interconnected biogeochemical processes in an aquifer system.</title>
        <authorList>
            <person name="Anantharaman K."/>
            <person name="Brown C.T."/>
            <person name="Hug L.A."/>
            <person name="Sharon I."/>
            <person name="Castelle C.J."/>
            <person name="Probst A.J."/>
            <person name="Thomas B.C."/>
            <person name="Singh A."/>
            <person name="Wilkins M.J."/>
            <person name="Karaoz U."/>
            <person name="Brodie E.L."/>
            <person name="Williams K.H."/>
            <person name="Hubbard S.S."/>
            <person name="Banfield J.F."/>
        </authorList>
    </citation>
    <scope>NUCLEOTIDE SEQUENCE [LARGE SCALE GENOMIC DNA]</scope>
</reference>
<dbReference type="Proteomes" id="UP000177811">
    <property type="component" value="Unassembled WGS sequence"/>
</dbReference>
<dbReference type="EMBL" id="MHQL01000045">
    <property type="protein sequence ID" value="OHA02093.1"/>
    <property type="molecule type" value="Genomic_DNA"/>
</dbReference>
<dbReference type="AlphaFoldDB" id="A0A1G2KRX3"/>
<sequence length="75" mass="8513">MIYQKDGPGVLKRLYLDRIATPQLQGKTNFVCKKCKTILGIVVVYRKEKRAAYRLFAGAVTKKVLNPGIAKDIRF</sequence>